<protein>
    <submittedName>
        <fullName evidence="2">Tripartite tricarboxylate transporter substrate binding protein</fullName>
    </submittedName>
</protein>
<dbReference type="Pfam" id="PF03401">
    <property type="entry name" value="TctC"/>
    <property type="match status" value="1"/>
</dbReference>
<dbReference type="Gene3D" id="3.40.190.10">
    <property type="entry name" value="Periplasmic binding protein-like II"/>
    <property type="match status" value="1"/>
</dbReference>
<dbReference type="PROSITE" id="PS51318">
    <property type="entry name" value="TAT"/>
    <property type="match status" value="1"/>
</dbReference>
<reference evidence="2 3" key="1">
    <citation type="submission" date="2018-09" db="EMBL/GenBank/DDBJ databases">
        <title>Genome comparison of Alicycliphilus sp. BQ1, a polyurethanolytic bacterium, with its closest phylogenetic relatives Alicycliphilus denitrificans BC and K601, unable to attack polyurethane.</title>
        <authorList>
            <person name="Loza-Tavera H."/>
            <person name="Lozano L."/>
            <person name="Cevallos M."/>
            <person name="Maya-Lucas O."/>
            <person name="Garcia-Mena J."/>
            <person name="Hernandez J."/>
        </authorList>
    </citation>
    <scope>NUCLEOTIDE SEQUENCE [LARGE SCALE GENOMIC DNA]</scope>
    <source>
        <strain evidence="2 3">BQ1</strain>
    </source>
</reference>
<dbReference type="Gene3D" id="3.40.190.150">
    <property type="entry name" value="Bordetella uptake gene, domain 1"/>
    <property type="match status" value="1"/>
</dbReference>
<organism evidence="2 3">
    <name type="scientific">Alicycliphilus denitrificans</name>
    <dbReference type="NCBI Taxonomy" id="179636"/>
    <lineage>
        <taxon>Bacteria</taxon>
        <taxon>Pseudomonadati</taxon>
        <taxon>Pseudomonadota</taxon>
        <taxon>Betaproteobacteria</taxon>
        <taxon>Burkholderiales</taxon>
        <taxon>Comamonadaceae</taxon>
        <taxon>Alicycliphilus</taxon>
    </lineage>
</organism>
<dbReference type="InterPro" id="IPR006311">
    <property type="entry name" value="TAT_signal"/>
</dbReference>
<dbReference type="PANTHER" id="PTHR42928:SF5">
    <property type="entry name" value="BLR1237 PROTEIN"/>
    <property type="match status" value="1"/>
</dbReference>
<gene>
    <name evidence="2" type="ORF">CE154_010030</name>
</gene>
<dbReference type="InterPro" id="IPR005064">
    <property type="entry name" value="BUG"/>
</dbReference>
<comment type="similarity">
    <text evidence="1">Belongs to the UPF0065 (bug) family.</text>
</comment>
<dbReference type="InterPro" id="IPR042100">
    <property type="entry name" value="Bug_dom1"/>
</dbReference>
<comment type="caution">
    <text evidence="2">The sequence shown here is derived from an EMBL/GenBank/DDBJ whole genome shotgun (WGS) entry which is preliminary data.</text>
</comment>
<sequence length="328" mass="33845">MTSLTRSRFLSCLVAGAAALAVPAAFAQQGYPDRPIKLIVPFAPGGATDILGRLLAAGLSDKLGQPVVVENRPGAGTVVAGGLVAKAPPDGYTLFLGASSTLTYNPAIRAQLPYDPLHSFTPLGMVADMGLVLVANNATPGKTLQELVALSKAEPDKFSYGSFGTGSSVHFGGEMLKTATGLKAMHVPFNGSSPSLTALMGGQVQLAVDTVVATTPLIKAGKIRAIATLGAQRLPLLPQVPTVAESGYPGFSADTWFPFLAPAGLPASVRQKVEKALADVMADPAVRTRLVDVGLTPAWGPGSVVTERVERELPQMRAVAARSGIRVD</sequence>
<dbReference type="Proteomes" id="UP000216225">
    <property type="component" value="Unassembled WGS sequence"/>
</dbReference>
<accession>A0A3R7FEJ7</accession>
<dbReference type="EMBL" id="NKDB02000002">
    <property type="protein sequence ID" value="RKJ96369.1"/>
    <property type="molecule type" value="Genomic_DNA"/>
</dbReference>
<name>A0A3R7FEJ7_9BURK</name>
<evidence type="ECO:0000313" key="3">
    <source>
        <dbReference type="Proteomes" id="UP000216225"/>
    </source>
</evidence>
<dbReference type="CDD" id="cd07012">
    <property type="entry name" value="PBP2_Bug_TTT"/>
    <property type="match status" value="1"/>
</dbReference>
<dbReference type="PANTHER" id="PTHR42928">
    <property type="entry name" value="TRICARBOXYLATE-BINDING PROTEIN"/>
    <property type="match status" value="1"/>
</dbReference>
<evidence type="ECO:0000256" key="1">
    <source>
        <dbReference type="ARBA" id="ARBA00006987"/>
    </source>
</evidence>
<dbReference type="AlphaFoldDB" id="A0A3R7FEJ7"/>
<dbReference type="SUPFAM" id="SSF53850">
    <property type="entry name" value="Periplasmic binding protein-like II"/>
    <property type="match status" value="1"/>
</dbReference>
<evidence type="ECO:0000313" key="2">
    <source>
        <dbReference type="EMBL" id="RKJ96369.1"/>
    </source>
</evidence>
<proteinExistence type="inferred from homology"/>
<dbReference type="PIRSF" id="PIRSF017082">
    <property type="entry name" value="YflP"/>
    <property type="match status" value="1"/>
</dbReference>
<dbReference type="RefSeq" id="WP_094437943.1">
    <property type="nucleotide sequence ID" value="NZ_NKDB02000002.1"/>
</dbReference>